<dbReference type="OrthoDB" id="4070605at2759"/>
<name>A0A8J2T228_ZYGB2</name>
<proteinExistence type="predicted"/>
<feature type="compositionally biased region" description="Polar residues" evidence="1">
    <location>
        <begin position="632"/>
        <end position="647"/>
    </location>
</feature>
<feature type="compositionally biased region" description="Low complexity" evidence="1">
    <location>
        <begin position="385"/>
        <end position="398"/>
    </location>
</feature>
<dbReference type="EMBL" id="HG316454">
    <property type="protein sequence ID" value="CDF87734.1"/>
    <property type="molecule type" value="Genomic_DNA"/>
</dbReference>
<evidence type="ECO:0000313" key="3">
    <source>
        <dbReference type="Proteomes" id="UP000019375"/>
    </source>
</evidence>
<dbReference type="AlphaFoldDB" id="A0A8J2T228"/>
<accession>A0A8J2T228</accession>
<gene>
    <name evidence="2" type="ORF">BN860_13234g</name>
</gene>
<feature type="compositionally biased region" description="Acidic residues" evidence="1">
    <location>
        <begin position="353"/>
        <end position="378"/>
    </location>
</feature>
<organism evidence="2 3">
    <name type="scientific">Zygosaccharomyces bailii (strain CLIB 213 / ATCC 58445 / CBS 680 / BCRC 21525 / NBRC 1098 / NCYC 1416 / NRRL Y-2227)</name>
    <dbReference type="NCBI Taxonomy" id="1333698"/>
    <lineage>
        <taxon>Eukaryota</taxon>
        <taxon>Fungi</taxon>
        <taxon>Dikarya</taxon>
        <taxon>Ascomycota</taxon>
        <taxon>Saccharomycotina</taxon>
        <taxon>Saccharomycetes</taxon>
        <taxon>Saccharomycetales</taxon>
        <taxon>Saccharomycetaceae</taxon>
        <taxon>Zygosaccharomyces</taxon>
    </lineage>
</organism>
<reference evidence="3" key="1">
    <citation type="journal article" date="2013" name="Genome Announc.">
        <title>Genome sequence of the food spoilage yeast Zygosaccharomyces bailii CLIB 213(T).</title>
        <authorList>
            <person name="Galeote V."/>
            <person name="Bigey F."/>
            <person name="Devillers H."/>
            <person name="Neuveglise C."/>
            <person name="Dequin S."/>
        </authorList>
    </citation>
    <scope>NUCLEOTIDE SEQUENCE [LARGE SCALE GENOMIC DNA]</scope>
    <source>
        <strain evidence="3">CLIB 213 / ATCC 58445 / CBS 680 / CCRC 21525 / NBRC 1098 / NCYC 1416 / NRRL Y-2227</strain>
    </source>
</reference>
<feature type="compositionally biased region" description="Basic and acidic residues" evidence="1">
    <location>
        <begin position="334"/>
        <end position="352"/>
    </location>
</feature>
<feature type="region of interest" description="Disordered" evidence="1">
    <location>
        <begin position="316"/>
        <end position="412"/>
    </location>
</feature>
<feature type="region of interest" description="Disordered" evidence="1">
    <location>
        <begin position="601"/>
        <end position="680"/>
    </location>
</feature>
<sequence>MSSDKPGGRWPHGYRPKVEVQAQNSLFLINYSDVPSETAQETVEPLARQFEVSVFIDIPTIDFYKDELTNTKLSKFNKQFKLHLLKESIYKCFTNGNEKFWGRWLKSSGDGSSCRVSIASSGSLRYVETIKFLVETVYEKLEEYIACGRLQLRFNLDTSPTSRKWFSTFLDHRLLQAGMVTFTQIGRPACEMGPSPFKEYYMTLTKKFEEIENGTGDPNCITSVVIVTNSTGVKALLTILSDRPLTNFISRESMKMLHDYALKKSHVPINQEETPLKRESSSLLNFQNQLLTSNKDKSVRIRSVSLNRRAIVVASAAAPMSPSPPRTNSMASMHQDEPKHIDEFDQRETREPGEDDIDGDDDDDNEDDENDNDEDDDGISFNVPSKLSRSGSSELLSSAMTRGRSGRIRSLSLMDPALRKPFAQNMLSLSPPLIPTDDEGSSNENARVSNIYVHDGDFYDQDGIITKRNRKRQIKLSRHSSANGLIPPEFYSRFSSPSTSASSSNTSLQNLHLAPGTFSKMAGNHGNGNAPVDSLFEKSLINKSFEESRSHNMFGSLIERLNQSSNAHNGKNDLALNFVSNKTIPLHMLDLDEEDLLMSGTNRPISSEETSDDDSRSNSTVVPMNREDESSSPDQNSPRDTTPTMTIDLTKIKLYDDPSSQPLKHNIQKPSAAEQPKPKYKKAVTLDLYGDDDVENSGGWLLGGNAR</sequence>
<evidence type="ECO:0000256" key="1">
    <source>
        <dbReference type="SAM" id="MobiDB-lite"/>
    </source>
</evidence>
<evidence type="ECO:0000313" key="2">
    <source>
        <dbReference type="EMBL" id="CDF87734.1"/>
    </source>
</evidence>
<protein>
    <submittedName>
        <fullName evidence="2">BN860_13234g1_1</fullName>
    </submittedName>
</protein>
<keyword evidence="3" id="KW-1185">Reference proteome</keyword>
<dbReference type="Proteomes" id="UP000019375">
    <property type="component" value="Unassembled WGS sequence"/>
</dbReference>